<proteinExistence type="predicted"/>
<organism evidence="1 2">
    <name type="scientific">Giardia muris</name>
    <dbReference type="NCBI Taxonomy" id="5742"/>
    <lineage>
        <taxon>Eukaryota</taxon>
        <taxon>Metamonada</taxon>
        <taxon>Diplomonadida</taxon>
        <taxon>Hexamitidae</taxon>
        <taxon>Giardiinae</taxon>
        <taxon>Giardia</taxon>
    </lineage>
</organism>
<keyword evidence="2" id="KW-1185">Reference proteome</keyword>
<sequence length="209" mass="23401">MDEAIGVTVDPSHPIGQENTCASKAEASCLLRHGKRVILRRVIRKPPFSSRLLQRYSTSLSRPETGSVAQLLAERAQQVRRIQQNRRREVEPSKTIKLPDGTALTVTDAISNPLLPPSAEHAGRLFEATEVKEPPIHQTTIVTSHHLHAPPPVRAWSGGYAYSNQERSVHFLPGPIPSKRVYLEALHRADLEFPERLERVIRARISDVN</sequence>
<evidence type="ECO:0000313" key="1">
    <source>
        <dbReference type="EMBL" id="TNJ28761.1"/>
    </source>
</evidence>
<dbReference type="VEuPathDB" id="GiardiaDB:GMRT_15648"/>
<gene>
    <name evidence="1" type="ORF">GMRT_15648</name>
</gene>
<dbReference type="AlphaFoldDB" id="A0A4Z1T8C4"/>
<reference evidence="1 2" key="1">
    <citation type="submission" date="2019-05" db="EMBL/GenBank/DDBJ databases">
        <title>The compact genome of Giardia muris reveals important steps in the evolution of intestinal protozoan parasites.</title>
        <authorList>
            <person name="Xu F."/>
            <person name="Jimenez-Gonzalez A."/>
            <person name="Einarsson E."/>
            <person name="Astvaldsson A."/>
            <person name="Peirasmaki D."/>
            <person name="Eckmann L."/>
            <person name="Andersson J.O."/>
            <person name="Svard S.G."/>
            <person name="Jerlstrom-Hultqvist J."/>
        </authorList>
    </citation>
    <scope>NUCLEOTIDE SEQUENCE [LARGE SCALE GENOMIC DNA]</scope>
    <source>
        <strain evidence="1 2">Roberts-Thomson</strain>
    </source>
</reference>
<dbReference type="EMBL" id="VDLU01000002">
    <property type="protein sequence ID" value="TNJ28761.1"/>
    <property type="molecule type" value="Genomic_DNA"/>
</dbReference>
<accession>A0A4Z1T8C4</accession>
<comment type="caution">
    <text evidence="1">The sequence shown here is derived from an EMBL/GenBank/DDBJ whole genome shotgun (WGS) entry which is preliminary data.</text>
</comment>
<protein>
    <submittedName>
        <fullName evidence="1">Uncharacterized protein</fullName>
    </submittedName>
</protein>
<evidence type="ECO:0000313" key="2">
    <source>
        <dbReference type="Proteomes" id="UP000315496"/>
    </source>
</evidence>
<dbReference type="Proteomes" id="UP000315496">
    <property type="component" value="Chromosome 2"/>
</dbReference>
<name>A0A4Z1T8C4_GIAMU</name>